<accession>A0A3B0RF32</accession>
<evidence type="ECO:0000313" key="2">
    <source>
        <dbReference type="EMBL" id="VAV90551.1"/>
    </source>
</evidence>
<organism evidence="2">
    <name type="scientific">hydrothermal vent metagenome</name>
    <dbReference type="NCBI Taxonomy" id="652676"/>
    <lineage>
        <taxon>unclassified sequences</taxon>
        <taxon>metagenomes</taxon>
        <taxon>ecological metagenomes</taxon>
    </lineage>
</organism>
<sequence>MNRRMLLLLAVAVVLGGALIFDRLRQTEDLSLPRQNQTTAEKPATAPRSLAKTSDGKLLPPISGFTQIWQRTLFRESRKAPVFATQSRTTTNDISATTTSDEPPDFTIVGTAIRPSGGSVMIRKKNREIVRALVGDEVDGWSIDSISVDSVILSRNGKSWDLPVGAE</sequence>
<proteinExistence type="predicted"/>
<reference evidence="2" key="1">
    <citation type="submission" date="2018-06" db="EMBL/GenBank/DDBJ databases">
        <authorList>
            <person name="Zhirakovskaya E."/>
        </authorList>
    </citation>
    <scope>NUCLEOTIDE SEQUENCE</scope>
</reference>
<dbReference type="EMBL" id="UOEE01000113">
    <property type="protein sequence ID" value="VAV90551.1"/>
    <property type="molecule type" value="Genomic_DNA"/>
</dbReference>
<evidence type="ECO:0000256" key="1">
    <source>
        <dbReference type="SAM" id="MobiDB-lite"/>
    </source>
</evidence>
<name>A0A3B0RF32_9ZZZZ</name>
<feature type="region of interest" description="Disordered" evidence="1">
    <location>
        <begin position="32"/>
        <end position="56"/>
    </location>
</feature>
<protein>
    <recommendedName>
        <fullName evidence="3">Type II secretion system protein GspC N-terminal domain-containing protein</fullName>
    </recommendedName>
</protein>
<gene>
    <name evidence="2" type="ORF">MNBD_ALPHA06-2223</name>
</gene>
<dbReference type="AlphaFoldDB" id="A0A3B0RF32"/>
<evidence type="ECO:0008006" key="3">
    <source>
        <dbReference type="Google" id="ProtNLM"/>
    </source>
</evidence>